<gene>
    <name evidence="1" type="ORF">O6H91_04G046900</name>
</gene>
<keyword evidence="2" id="KW-1185">Reference proteome</keyword>
<evidence type="ECO:0000313" key="2">
    <source>
        <dbReference type="Proteomes" id="UP001162992"/>
    </source>
</evidence>
<organism evidence="1 2">
    <name type="scientific">Diphasiastrum complanatum</name>
    <name type="common">Issler's clubmoss</name>
    <name type="synonym">Lycopodium complanatum</name>
    <dbReference type="NCBI Taxonomy" id="34168"/>
    <lineage>
        <taxon>Eukaryota</taxon>
        <taxon>Viridiplantae</taxon>
        <taxon>Streptophyta</taxon>
        <taxon>Embryophyta</taxon>
        <taxon>Tracheophyta</taxon>
        <taxon>Lycopodiopsida</taxon>
        <taxon>Lycopodiales</taxon>
        <taxon>Lycopodiaceae</taxon>
        <taxon>Lycopodioideae</taxon>
        <taxon>Diphasiastrum</taxon>
    </lineage>
</organism>
<comment type="caution">
    <text evidence="1">The sequence shown here is derived from an EMBL/GenBank/DDBJ whole genome shotgun (WGS) entry which is preliminary data.</text>
</comment>
<sequence length="854" mass="94670">MGDEKLEVMESRARHEQLPAADVELGRGGSAHQPAVAESILQKDMQLQQQEAGEESRKLQLVKDGGGAPAARSAHVRRVSTAESMKSAVSTFIYNISGPLDREDSTRSGISAQGSIRIPSTGNISMISERLYNAYISFQEDAQNIVGVWKILMSAYQSLGVVYGDLGASPLYVFPAIRQLESPDEKDLLGIMSLVFWTLTLVGLIKYVLIVLLADDHGEGGTLALYSLLCQHAKIGGSVGKQYSYLESDMNLIYLAHPTQSTASMSFHFKVKIFLENSRIAQRALLITIMVGTCMVIGDGALTPAISVLSAISGLRVSQPSIDKNLIVVISCIILVGLFLVQSLGTSKMSFLFSPIMVLWFLTTPIIGLYNIIKYYPGVFKSLSPHYAFLFFSRNDTVGWKGLGAISLCVSGAEVMFADMGHFNRRSIQVAFSLFVYPSLILTYAGIIAYLIKHPQELHEGFYKSIPTPVYWPMFVIATLAAIVASQALISATFSIIKSAIALGCFPRVKLIHTSPSHAGHVYSPEVNYILMVFCVVVVIVFQDGEQIGNAFGVALMFVMIITTLLVAVVMLVVWNTSLSLILIFLAIFGLIEGFYLTAVLNKIRSGGWLPIVVSAILLSIMLCWNHGRQIKYEFESQNKMGSEELGDLIVSSGVMRVPGLCFFYSDLVFGLPPIIGHYVRNVNALHNVIIMMTIRCIPVKTVLPRERFVVSSGKLRGLYRCVARYGYMDTVSMEGNDFMDQVVQSIVEYLRSKYDIDSRHMQGEHADVEFHDRLQNRWMYEELLHELEMAREKPPVHVVGQRSLKTGKNTSWFESIAIDKLYFLLQNTSRSAMASFELPSSNLLQVGMVYELQ</sequence>
<dbReference type="Proteomes" id="UP001162992">
    <property type="component" value="Chromosome 4"/>
</dbReference>
<accession>A0ACC2DWQ3</accession>
<dbReference type="EMBL" id="CM055095">
    <property type="protein sequence ID" value="KAJ7558578.1"/>
    <property type="molecule type" value="Genomic_DNA"/>
</dbReference>
<protein>
    <submittedName>
        <fullName evidence="1">Uncharacterized protein</fullName>
    </submittedName>
</protein>
<reference evidence="2" key="1">
    <citation type="journal article" date="2024" name="Proc. Natl. Acad. Sci. U.S.A.">
        <title>Extraordinary preservation of gene collinearity over three hundred million years revealed in homosporous lycophytes.</title>
        <authorList>
            <person name="Li C."/>
            <person name="Wickell D."/>
            <person name="Kuo L.Y."/>
            <person name="Chen X."/>
            <person name="Nie B."/>
            <person name="Liao X."/>
            <person name="Peng D."/>
            <person name="Ji J."/>
            <person name="Jenkins J."/>
            <person name="Williams M."/>
            <person name="Shu S."/>
            <person name="Plott C."/>
            <person name="Barry K."/>
            <person name="Rajasekar S."/>
            <person name="Grimwood J."/>
            <person name="Han X."/>
            <person name="Sun S."/>
            <person name="Hou Z."/>
            <person name="He W."/>
            <person name="Dai G."/>
            <person name="Sun C."/>
            <person name="Schmutz J."/>
            <person name="Leebens-Mack J.H."/>
            <person name="Li F.W."/>
            <person name="Wang L."/>
        </authorList>
    </citation>
    <scope>NUCLEOTIDE SEQUENCE [LARGE SCALE GENOMIC DNA]</scope>
    <source>
        <strain evidence="2">cv. PW_Plant_1</strain>
    </source>
</reference>
<proteinExistence type="predicted"/>
<name>A0ACC2DWQ3_DIPCM</name>
<evidence type="ECO:0000313" key="1">
    <source>
        <dbReference type="EMBL" id="KAJ7558578.1"/>
    </source>
</evidence>